<protein>
    <recommendedName>
        <fullName evidence="3">DUF6534 domain-containing protein</fullName>
    </recommendedName>
</protein>
<feature type="transmembrane region" description="Helical" evidence="2">
    <location>
        <begin position="160"/>
        <end position="180"/>
    </location>
</feature>
<evidence type="ECO:0000256" key="2">
    <source>
        <dbReference type="SAM" id="Phobius"/>
    </source>
</evidence>
<reference evidence="4" key="1">
    <citation type="submission" date="2020-05" db="EMBL/GenBank/DDBJ databases">
        <title>Mycena genomes resolve the evolution of fungal bioluminescence.</title>
        <authorList>
            <person name="Tsai I.J."/>
        </authorList>
    </citation>
    <scope>NUCLEOTIDE SEQUENCE</scope>
    <source>
        <strain evidence="4">CCC161011</strain>
    </source>
</reference>
<gene>
    <name evidence="4" type="ORF">MVEN_02200100</name>
</gene>
<keyword evidence="2" id="KW-0472">Membrane</keyword>
<keyword evidence="2" id="KW-0812">Transmembrane</keyword>
<dbReference type="InterPro" id="IPR045339">
    <property type="entry name" value="DUF6534"/>
</dbReference>
<feature type="transmembrane region" description="Helical" evidence="2">
    <location>
        <begin position="92"/>
        <end position="117"/>
    </location>
</feature>
<proteinExistence type="predicted"/>
<feature type="compositionally biased region" description="Polar residues" evidence="1">
    <location>
        <begin position="378"/>
        <end position="387"/>
    </location>
</feature>
<dbReference type="EMBL" id="JACAZI010000024">
    <property type="protein sequence ID" value="KAF7335467.1"/>
    <property type="molecule type" value="Genomic_DNA"/>
</dbReference>
<feature type="transmembrane region" description="Helical" evidence="2">
    <location>
        <begin position="192"/>
        <end position="219"/>
    </location>
</feature>
<accession>A0A8H6X7C0</accession>
<evidence type="ECO:0000256" key="1">
    <source>
        <dbReference type="SAM" id="MobiDB-lite"/>
    </source>
</evidence>
<evidence type="ECO:0000313" key="4">
    <source>
        <dbReference type="EMBL" id="KAF7335467.1"/>
    </source>
</evidence>
<evidence type="ECO:0000313" key="5">
    <source>
        <dbReference type="Proteomes" id="UP000620124"/>
    </source>
</evidence>
<keyword evidence="5" id="KW-1185">Reference proteome</keyword>
<name>A0A8H6X7C0_9AGAR</name>
<comment type="caution">
    <text evidence="4">The sequence shown here is derived from an EMBL/GenBank/DDBJ whole genome shotgun (WGS) entry which is preliminary data.</text>
</comment>
<dbReference type="OrthoDB" id="2977185at2759"/>
<feature type="region of interest" description="Disordered" evidence="1">
    <location>
        <begin position="361"/>
        <end position="387"/>
    </location>
</feature>
<evidence type="ECO:0000259" key="3">
    <source>
        <dbReference type="Pfam" id="PF20152"/>
    </source>
</evidence>
<feature type="transmembrane region" description="Helical" evidence="2">
    <location>
        <begin position="268"/>
        <end position="289"/>
    </location>
</feature>
<feature type="transmembrane region" description="Helical" evidence="2">
    <location>
        <begin position="239"/>
        <end position="262"/>
    </location>
</feature>
<dbReference type="Pfam" id="PF20152">
    <property type="entry name" value="DUF6534"/>
    <property type="match status" value="1"/>
</dbReference>
<dbReference type="Proteomes" id="UP000620124">
    <property type="component" value="Unassembled WGS sequence"/>
</dbReference>
<organism evidence="4 5">
    <name type="scientific">Mycena venus</name>
    <dbReference type="NCBI Taxonomy" id="2733690"/>
    <lineage>
        <taxon>Eukaryota</taxon>
        <taxon>Fungi</taxon>
        <taxon>Dikarya</taxon>
        <taxon>Basidiomycota</taxon>
        <taxon>Agaricomycotina</taxon>
        <taxon>Agaricomycetes</taxon>
        <taxon>Agaricomycetidae</taxon>
        <taxon>Agaricales</taxon>
        <taxon>Marasmiineae</taxon>
        <taxon>Mycenaceae</taxon>
        <taxon>Mycena</taxon>
    </lineage>
</organism>
<keyword evidence="2" id="KW-1133">Transmembrane helix</keyword>
<feature type="transmembrane region" description="Helical" evidence="2">
    <location>
        <begin position="123"/>
        <end position="148"/>
    </location>
</feature>
<feature type="transmembrane region" description="Helical" evidence="2">
    <location>
        <begin position="56"/>
        <end position="80"/>
    </location>
</feature>
<dbReference type="AlphaFoldDB" id="A0A8H6X7C0"/>
<sequence>MIGAVELSGKERRRPSTRRVLKPAFCRCNSLFPRPPYDLLISQFNIMPAIPVESQLILLLASWFNVSLFTLEIVLCLRYFQRPARPLIHKIGVGLLVTADTICTAAVLWDVCLFMGVARTTNFLFLSIALLLQVIPTYISAAISQLFLTNLFVMLVGNKLLGAPLVLLILTHCGFSWASAILTLTTFNLGGIVLITSTIGAISCAATDLIIAVCLAWKFWTMVGNTSPEISSGNRLRRILILIVSSGALCAVNTCVAMILILKNSHAYDFFFACQGRVYALTLLGNFLLGAPLRRDEMTTLKLDHINFKTSVDTGSQSIVSRLTESLIPTTAAVRGSRPITAPSNSRSFANYDWIQFDELTPAPSPVPGTGMAPGYPNSESQPDGPV</sequence>
<feature type="domain" description="DUF6534" evidence="3">
    <location>
        <begin position="205"/>
        <end position="286"/>
    </location>
</feature>